<evidence type="ECO:0000256" key="2">
    <source>
        <dbReference type="ARBA" id="ARBA00006472"/>
    </source>
</evidence>
<dbReference type="InterPro" id="IPR036428">
    <property type="entry name" value="PCD_sf"/>
</dbReference>
<keyword evidence="5" id="KW-0456">Lyase</keyword>
<comment type="similarity">
    <text evidence="2">Belongs to the pterin-4-alpha-carbinolamine dehydratase family.</text>
</comment>
<dbReference type="InterPro" id="IPR001533">
    <property type="entry name" value="Pterin_deHydtase"/>
</dbReference>
<dbReference type="Gene3D" id="3.30.1360.20">
    <property type="entry name" value="Transcriptional coactivator/pterin dehydratase"/>
    <property type="match status" value="1"/>
</dbReference>
<dbReference type="InterPro" id="IPR018727">
    <property type="entry name" value="DUF2267"/>
</dbReference>
<dbReference type="Proteomes" id="UP001500908">
    <property type="component" value="Unassembled WGS sequence"/>
</dbReference>
<evidence type="ECO:0000313" key="7">
    <source>
        <dbReference type="Proteomes" id="UP001500908"/>
    </source>
</evidence>
<evidence type="ECO:0000256" key="1">
    <source>
        <dbReference type="ARBA" id="ARBA00001554"/>
    </source>
</evidence>
<evidence type="ECO:0000256" key="4">
    <source>
        <dbReference type="ARBA" id="ARBA00021735"/>
    </source>
</evidence>
<protein>
    <recommendedName>
        <fullName evidence="4">Putative pterin-4-alpha-carbinolamine dehydratase</fullName>
        <ecNumber evidence="3">4.2.1.96</ecNumber>
    </recommendedName>
</protein>
<sequence>MATHQELVDGIAAHDMVTDAAEARRALPSIIAALARHLDAGSRDQLARHLPASLRDEVHGDGAQPLPESGGLAQEVALDLGCPPERALHLARVVLAELVSTDPDLKEMLSSALPRELAQWAADPVGAAGRTDAPTDTPTRISEDDVAAMRQRLPEWEGDTSRLSRSVELPPERLRPLLTQVDREAHALKHGPRYEDTPEGVRFTVRTESVDAVTELDLELAERIEAAITEIGSGG</sequence>
<gene>
    <name evidence="6" type="ORF">GCM10022402_17290</name>
</gene>
<evidence type="ECO:0000313" key="6">
    <source>
        <dbReference type="EMBL" id="GAA3737908.1"/>
    </source>
</evidence>
<dbReference type="RefSeq" id="WP_344969334.1">
    <property type="nucleotide sequence ID" value="NZ_BAABDD010000006.1"/>
</dbReference>
<organism evidence="6 7">
    <name type="scientific">Salinactinospora qingdaonensis</name>
    <dbReference type="NCBI Taxonomy" id="702744"/>
    <lineage>
        <taxon>Bacteria</taxon>
        <taxon>Bacillati</taxon>
        <taxon>Actinomycetota</taxon>
        <taxon>Actinomycetes</taxon>
        <taxon>Streptosporangiales</taxon>
        <taxon>Nocardiopsidaceae</taxon>
        <taxon>Salinactinospora</taxon>
    </lineage>
</organism>
<dbReference type="EC" id="4.2.1.96" evidence="3"/>
<dbReference type="Pfam" id="PF01329">
    <property type="entry name" value="Pterin_4a"/>
    <property type="match status" value="1"/>
</dbReference>
<reference evidence="7" key="1">
    <citation type="journal article" date="2019" name="Int. J. Syst. Evol. Microbiol.">
        <title>The Global Catalogue of Microorganisms (GCM) 10K type strain sequencing project: providing services to taxonomists for standard genome sequencing and annotation.</title>
        <authorList>
            <consortium name="The Broad Institute Genomics Platform"/>
            <consortium name="The Broad Institute Genome Sequencing Center for Infectious Disease"/>
            <person name="Wu L."/>
            <person name="Ma J."/>
        </authorList>
    </citation>
    <scope>NUCLEOTIDE SEQUENCE [LARGE SCALE GENOMIC DNA]</scope>
    <source>
        <strain evidence="7">JCM 17137</strain>
    </source>
</reference>
<comment type="catalytic activity">
    <reaction evidence="1">
        <text>(4aS,6R)-4a-hydroxy-L-erythro-5,6,7,8-tetrahydrobiopterin = (6R)-L-erythro-6,7-dihydrobiopterin + H2O</text>
        <dbReference type="Rhea" id="RHEA:11920"/>
        <dbReference type="ChEBI" id="CHEBI:15377"/>
        <dbReference type="ChEBI" id="CHEBI:15642"/>
        <dbReference type="ChEBI" id="CHEBI:43120"/>
        <dbReference type="EC" id="4.2.1.96"/>
    </reaction>
</comment>
<name>A0ABP7FK90_9ACTN</name>
<proteinExistence type="inferred from homology"/>
<evidence type="ECO:0000256" key="5">
    <source>
        <dbReference type="ARBA" id="ARBA00023239"/>
    </source>
</evidence>
<dbReference type="EMBL" id="BAABDD010000006">
    <property type="protein sequence ID" value="GAA3737908.1"/>
    <property type="molecule type" value="Genomic_DNA"/>
</dbReference>
<evidence type="ECO:0000256" key="3">
    <source>
        <dbReference type="ARBA" id="ARBA00013252"/>
    </source>
</evidence>
<accession>A0ABP7FK90</accession>
<comment type="caution">
    <text evidence="6">The sequence shown here is derived from an EMBL/GenBank/DDBJ whole genome shotgun (WGS) entry which is preliminary data.</text>
</comment>
<dbReference type="Pfam" id="PF10025">
    <property type="entry name" value="DUF2267"/>
    <property type="match status" value="1"/>
</dbReference>
<keyword evidence="7" id="KW-1185">Reference proteome</keyword>
<dbReference type="SUPFAM" id="SSF55248">
    <property type="entry name" value="PCD-like"/>
    <property type="match status" value="1"/>
</dbReference>